<evidence type="ECO:0000259" key="9">
    <source>
        <dbReference type="PROSITE" id="PS50192"/>
    </source>
</evidence>
<dbReference type="SUPFAM" id="SSF103190">
    <property type="entry name" value="Sensory domain-like"/>
    <property type="match status" value="1"/>
</dbReference>
<dbReference type="KEGG" id="ddu:GF1_17870"/>
<organism evidence="11 12">
    <name type="scientific">Desulfolithobacter dissulfuricans</name>
    <dbReference type="NCBI Taxonomy" id="2795293"/>
    <lineage>
        <taxon>Bacteria</taxon>
        <taxon>Pseudomonadati</taxon>
        <taxon>Thermodesulfobacteriota</taxon>
        <taxon>Desulfobulbia</taxon>
        <taxon>Desulfobulbales</taxon>
        <taxon>Desulfobulbaceae</taxon>
        <taxon>Desulfolithobacter</taxon>
    </lineage>
</organism>
<dbReference type="GO" id="GO:0005886">
    <property type="term" value="C:plasma membrane"/>
    <property type="evidence" value="ECO:0007669"/>
    <property type="project" value="UniProtKB-SubCell"/>
</dbReference>
<dbReference type="InterPro" id="IPR003660">
    <property type="entry name" value="HAMP_dom"/>
</dbReference>
<keyword evidence="2" id="KW-0997">Cell inner membrane</keyword>
<dbReference type="CDD" id="cd11386">
    <property type="entry name" value="MCP_signal"/>
    <property type="match status" value="1"/>
</dbReference>
<dbReference type="EMBL" id="AP024233">
    <property type="protein sequence ID" value="BCO09411.1"/>
    <property type="molecule type" value="Genomic_DNA"/>
</dbReference>
<evidence type="ECO:0000256" key="2">
    <source>
        <dbReference type="ARBA" id="ARBA00022519"/>
    </source>
</evidence>
<feature type="transmembrane region" description="Helical" evidence="7">
    <location>
        <begin position="320"/>
        <end position="343"/>
    </location>
</feature>
<dbReference type="PANTHER" id="PTHR32089">
    <property type="entry name" value="METHYL-ACCEPTING CHEMOTAXIS PROTEIN MCPB"/>
    <property type="match status" value="1"/>
</dbReference>
<feature type="domain" description="T-SNARE coiled-coil homology" evidence="9">
    <location>
        <begin position="574"/>
        <end position="636"/>
    </location>
</feature>
<dbReference type="PROSITE" id="PS50111">
    <property type="entry name" value="CHEMOTAXIS_TRANSDUC_2"/>
    <property type="match status" value="1"/>
</dbReference>
<comment type="similarity">
    <text evidence="4">Belongs to the methyl-accepting chemotaxis (MCP) protein family.</text>
</comment>
<dbReference type="Gene3D" id="1.10.287.950">
    <property type="entry name" value="Methyl-accepting chemotaxis protein"/>
    <property type="match status" value="1"/>
</dbReference>
<dbReference type="PANTHER" id="PTHR32089:SF112">
    <property type="entry name" value="LYSOZYME-LIKE PROTEIN-RELATED"/>
    <property type="match status" value="1"/>
</dbReference>
<keyword evidence="7" id="KW-0812">Transmembrane</keyword>
<evidence type="ECO:0000256" key="4">
    <source>
        <dbReference type="ARBA" id="ARBA00029447"/>
    </source>
</evidence>
<dbReference type="Proteomes" id="UP001063350">
    <property type="component" value="Chromosome"/>
</dbReference>
<keyword evidence="6" id="KW-0175">Coiled coil</keyword>
<feature type="coiled-coil region" evidence="6">
    <location>
        <begin position="465"/>
        <end position="499"/>
    </location>
</feature>
<keyword evidence="3 5" id="KW-0807">Transducer</keyword>
<evidence type="ECO:0000256" key="3">
    <source>
        <dbReference type="ARBA" id="ARBA00023224"/>
    </source>
</evidence>
<dbReference type="SMART" id="SM00283">
    <property type="entry name" value="MA"/>
    <property type="match status" value="1"/>
</dbReference>
<dbReference type="InterPro" id="IPR033462">
    <property type="entry name" value="Cache_3-Cache_2"/>
</dbReference>
<dbReference type="CDD" id="cd06225">
    <property type="entry name" value="HAMP"/>
    <property type="match status" value="1"/>
</dbReference>
<evidence type="ECO:0000259" key="8">
    <source>
        <dbReference type="PROSITE" id="PS50111"/>
    </source>
</evidence>
<dbReference type="InterPro" id="IPR000727">
    <property type="entry name" value="T_SNARE_dom"/>
</dbReference>
<accession>A0A915U9X9</accession>
<dbReference type="PROSITE" id="PS50885">
    <property type="entry name" value="HAMP"/>
    <property type="match status" value="1"/>
</dbReference>
<dbReference type="Gene3D" id="1.10.8.500">
    <property type="entry name" value="HAMP domain in histidine kinase"/>
    <property type="match status" value="1"/>
</dbReference>
<feature type="domain" description="Methyl-accepting transducer" evidence="8">
    <location>
        <begin position="415"/>
        <end position="651"/>
    </location>
</feature>
<feature type="transmembrane region" description="Helical" evidence="7">
    <location>
        <begin position="12"/>
        <end position="32"/>
    </location>
</feature>
<dbReference type="PROSITE" id="PS50192">
    <property type="entry name" value="T_SNARE"/>
    <property type="match status" value="1"/>
</dbReference>
<evidence type="ECO:0000256" key="6">
    <source>
        <dbReference type="SAM" id="Coils"/>
    </source>
</evidence>
<reference evidence="11" key="1">
    <citation type="submission" date="2020-12" db="EMBL/GenBank/DDBJ databases">
        <title>Desulfobium dissulfuricans gen. nov., sp. nov., a novel mesophilic, sulfate-reducing bacterium isolated from a deep-sea hydrothermal vent.</title>
        <authorList>
            <person name="Hashimoto Y."/>
            <person name="Tame A."/>
            <person name="Sawayama S."/>
            <person name="Miyazaki J."/>
            <person name="Takai K."/>
            <person name="Nakagawa S."/>
        </authorList>
    </citation>
    <scope>NUCLEOTIDE SEQUENCE</scope>
    <source>
        <strain evidence="11">GF1</strain>
    </source>
</reference>
<evidence type="ECO:0000256" key="1">
    <source>
        <dbReference type="ARBA" id="ARBA00004429"/>
    </source>
</evidence>
<feature type="domain" description="HAMP" evidence="10">
    <location>
        <begin position="344"/>
        <end position="396"/>
    </location>
</feature>
<keyword evidence="2" id="KW-1003">Cell membrane</keyword>
<evidence type="ECO:0000259" key="10">
    <source>
        <dbReference type="PROSITE" id="PS50885"/>
    </source>
</evidence>
<evidence type="ECO:0000313" key="11">
    <source>
        <dbReference type="EMBL" id="BCO09411.1"/>
    </source>
</evidence>
<gene>
    <name evidence="11" type="ORF">GF1_17870</name>
</gene>
<dbReference type="SUPFAM" id="SSF58104">
    <property type="entry name" value="Methyl-accepting chemotaxis protein (MCP) signaling domain"/>
    <property type="match status" value="1"/>
</dbReference>
<dbReference type="Pfam" id="PF00672">
    <property type="entry name" value="HAMP"/>
    <property type="match status" value="1"/>
</dbReference>
<evidence type="ECO:0000256" key="7">
    <source>
        <dbReference type="SAM" id="Phobius"/>
    </source>
</evidence>
<comment type="subcellular location">
    <subcellularLocation>
        <location evidence="1">Cell inner membrane</location>
        <topology evidence="1">Multi-pass membrane protein</topology>
    </subcellularLocation>
</comment>
<dbReference type="InterPro" id="IPR004089">
    <property type="entry name" value="MCPsignal_dom"/>
</dbReference>
<sequence>MFKKIRFTTKLFVGIITVLVMVLLASSIVSIYNARKGLEETGTASLRALSLTIKQTLTMQNDLTQDKLKTDLAVMENVMSQYGIPRLVKNNQVRETIVNQVTKARETVSFPVLQFGKSVVNNNFEIVDAVRDMVGGTATIFEVLPGKLLRVSTNVKKLDGTRATGTYIPSDSPVYQTVMAGRTFYGKAYVVNAWYLTAYKPLRDEEGNIVSVVYVGRKILTDALVDFLREASRELRAGIYAYNSKGDILVDVTNQFTGKNIFPGPGGKLFENTKNGVIRYQAQDNGVMKIASLGYFQPWDWHIGVELTEQQLARGIDRKLAINGFIILIAGIGVSVIVLWLFIKTMTRPLQELAEQAEAVRQGNFDVTFTYEANDAIGTLGKAFLEMVDNFKNVLLEMATGIKRLSDSSADLNKISGEINSNTAEIATTVDNVASSADSMSQAINIVASAMEQTTANVNTISTASDELSSTINEIAENAEKAKNVVDNAVNNAARTTEKVNALGDAANEINKVTEVITEIADQTNLLALNATIEAARAGEAGKGFGVVANEIKELAQQTATATDEIKEKVESIQNVTGGTIQEIKDISEIISNINDIVTTIAGAVTEQSVTTQEISRSISEVAAGVGEATESVHQTSVDASQVASDMETVNLLAGKMTTSGKEVQESSKILLDLADRLNKMVARYDGLVKS</sequence>
<dbReference type="Pfam" id="PF17201">
    <property type="entry name" value="Cache_3-Cache_2"/>
    <property type="match status" value="1"/>
</dbReference>
<keyword evidence="12" id="KW-1185">Reference proteome</keyword>
<dbReference type="Pfam" id="PF00015">
    <property type="entry name" value="MCPsignal"/>
    <property type="match status" value="1"/>
</dbReference>
<dbReference type="RefSeq" id="WP_267926160.1">
    <property type="nucleotide sequence ID" value="NZ_AP024233.1"/>
</dbReference>
<evidence type="ECO:0000313" key="12">
    <source>
        <dbReference type="Proteomes" id="UP001063350"/>
    </source>
</evidence>
<dbReference type="AlphaFoldDB" id="A0A915U9X9"/>
<evidence type="ECO:0000256" key="5">
    <source>
        <dbReference type="PROSITE-ProRule" id="PRU00284"/>
    </source>
</evidence>
<name>A0A915U9X9_9BACT</name>
<dbReference type="SMART" id="SM00304">
    <property type="entry name" value="HAMP"/>
    <property type="match status" value="1"/>
</dbReference>
<keyword evidence="7" id="KW-0472">Membrane</keyword>
<proteinExistence type="inferred from homology"/>
<dbReference type="InterPro" id="IPR029151">
    <property type="entry name" value="Sensor-like_sf"/>
</dbReference>
<protein>
    <submittedName>
        <fullName evidence="11">Methyl-accepting chemotaxis protein</fullName>
    </submittedName>
</protein>
<keyword evidence="7" id="KW-1133">Transmembrane helix</keyword>
<dbReference type="GO" id="GO:0007165">
    <property type="term" value="P:signal transduction"/>
    <property type="evidence" value="ECO:0007669"/>
    <property type="project" value="UniProtKB-KW"/>
</dbReference>